<protein>
    <submittedName>
        <fullName evidence="7">3-hydroxyisobutyrate dehydrogenase</fullName>
    </submittedName>
</protein>
<dbReference type="PANTHER" id="PTHR22981">
    <property type="entry name" value="3-HYDROXYISOBUTYRATE DEHYDROGENASE-RELATED"/>
    <property type="match status" value="1"/>
</dbReference>
<dbReference type="InterPro" id="IPR013328">
    <property type="entry name" value="6PGD_dom2"/>
</dbReference>
<dbReference type="GO" id="GO:0051287">
    <property type="term" value="F:NAD binding"/>
    <property type="evidence" value="ECO:0007669"/>
    <property type="project" value="InterPro"/>
</dbReference>
<dbReference type="InterPro" id="IPR036291">
    <property type="entry name" value="NAD(P)-bd_dom_sf"/>
</dbReference>
<comment type="similarity">
    <text evidence="1">Belongs to the HIBADH-related family.</text>
</comment>
<evidence type="ECO:0000313" key="7">
    <source>
        <dbReference type="EMBL" id="ROR65780.1"/>
    </source>
</evidence>
<evidence type="ECO:0000259" key="6">
    <source>
        <dbReference type="Pfam" id="PF14833"/>
    </source>
</evidence>
<keyword evidence="8" id="KW-1185">Reference proteome</keyword>
<proteinExistence type="inferred from homology"/>
<dbReference type="InterPro" id="IPR008927">
    <property type="entry name" value="6-PGluconate_DH-like_C_sf"/>
</dbReference>
<evidence type="ECO:0000256" key="4">
    <source>
        <dbReference type="PIRSR" id="PIRSR000103-1"/>
    </source>
</evidence>
<dbReference type="PIRSF" id="PIRSF000103">
    <property type="entry name" value="HIBADH"/>
    <property type="match status" value="1"/>
</dbReference>
<dbReference type="SUPFAM" id="SSF51735">
    <property type="entry name" value="NAD(P)-binding Rossmann-fold domains"/>
    <property type="match status" value="1"/>
</dbReference>
<dbReference type="Gene3D" id="1.10.1040.10">
    <property type="entry name" value="N-(1-d-carboxylethyl)-l-norvaline Dehydrogenase, domain 2"/>
    <property type="match status" value="1"/>
</dbReference>
<dbReference type="Pfam" id="PF14833">
    <property type="entry name" value="NAD_binding_11"/>
    <property type="match status" value="1"/>
</dbReference>
<dbReference type="EMBL" id="RKHJ01000001">
    <property type="protein sequence ID" value="ROR65780.1"/>
    <property type="molecule type" value="Genomic_DNA"/>
</dbReference>
<dbReference type="InterPro" id="IPR002204">
    <property type="entry name" value="3-OH-isobutyrate_DH-rel_CS"/>
</dbReference>
<dbReference type="InterPro" id="IPR029154">
    <property type="entry name" value="HIBADH-like_NADP-bd"/>
</dbReference>
<dbReference type="Pfam" id="PF03446">
    <property type="entry name" value="NAD_binding_2"/>
    <property type="match status" value="1"/>
</dbReference>
<dbReference type="InterPro" id="IPR015815">
    <property type="entry name" value="HIBADH-related"/>
</dbReference>
<sequence>MSPNVALIGLGNMGTPMSRRLVDAGSSVRGYDLVPEARERLRDGGGTPADTAPEAAREATAVILMLPNSDVVDAVADELLEAGAIGEGTLVVDMSSSEPARTRVLAERLADAGVAFADAPVSGGVRGAERGSLTIMLGARDADRERAHALLAPLGRVVDCGDVGAGHAIKALNNLLSATHLWATSEAIEAGRRFGLDPEVMLSVFNGSSGKSGSTENKWPNFILPETFDSGFGLRLMLKDMRIATNLAAQVGMPSRLGEDAVDLWAEAAEGLASDADHTRVAEWIAARASPDGGQGAQVRDE</sequence>
<evidence type="ECO:0000256" key="2">
    <source>
        <dbReference type="ARBA" id="ARBA00023002"/>
    </source>
</evidence>
<dbReference type="PANTHER" id="PTHR22981:SF7">
    <property type="entry name" value="3-HYDROXYISOBUTYRATE DEHYDROGENASE, MITOCHONDRIAL"/>
    <property type="match status" value="1"/>
</dbReference>
<dbReference type="GO" id="GO:0016616">
    <property type="term" value="F:oxidoreductase activity, acting on the CH-OH group of donors, NAD or NADP as acceptor"/>
    <property type="evidence" value="ECO:0007669"/>
    <property type="project" value="TreeGrafter"/>
</dbReference>
<evidence type="ECO:0000256" key="3">
    <source>
        <dbReference type="ARBA" id="ARBA00023027"/>
    </source>
</evidence>
<gene>
    <name evidence="7" type="ORF">EDD26_1150</name>
</gene>
<evidence type="ECO:0000313" key="8">
    <source>
        <dbReference type="Proteomes" id="UP000275456"/>
    </source>
</evidence>
<keyword evidence="3" id="KW-0520">NAD</keyword>
<reference evidence="7 8" key="1">
    <citation type="submission" date="2018-11" db="EMBL/GenBank/DDBJ databases">
        <title>Sequencing the genomes of 1000 actinobacteria strains.</title>
        <authorList>
            <person name="Klenk H.-P."/>
        </authorList>
    </citation>
    <scope>NUCLEOTIDE SEQUENCE [LARGE SCALE GENOMIC DNA]</scope>
    <source>
        <strain evidence="7 8">DSM 9580</strain>
    </source>
</reference>
<dbReference type="SUPFAM" id="SSF48179">
    <property type="entry name" value="6-phosphogluconate dehydrogenase C-terminal domain-like"/>
    <property type="match status" value="1"/>
</dbReference>
<accession>A0A3N2ARV2</accession>
<dbReference type="AlphaFoldDB" id="A0A3N2ARV2"/>
<organism evidence="7 8">
    <name type="scientific">Agrococcus jenensis</name>
    <dbReference type="NCBI Taxonomy" id="46353"/>
    <lineage>
        <taxon>Bacteria</taxon>
        <taxon>Bacillati</taxon>
        <taxon>Actinomycetota</taxon>
        <taxon>Actinomycetes</taxon>
        <taxon>Micrococcales</taxon>
        <taxon>Microbacteriaceae</taxon>
        <taxon>Agrococcus</taxon>
    </lineage>
</organism>
<dbReference type="InterPro" id="IPR006115">
    <property type="entry name" value="6PGDH_NADP-bd"/>
</dbReference>
<name>A0A3N2ARV2_9MICO</name>
<comment type="caution">
    <text evidence="7">The sequence shown here is derived from an EMBL/GenBank/DDBJ whole genome shotgun (WGS) entry which is preliminary data.</text>
</comment>
<keyword evidence="2" id="KW-0560">Oxidoreductase</keyword>
<feature type="active site" evidence="4">
    <location>
        <position position="170"/>
    </location>
</feature>
<dbReference type="Gene3D" id="3.40.50.720">
    <property type="entry name" value="NAD(P)-binding Rossmann-like Domain"/>
    <property type="match status" value="1"/>
</dbReference>
<evidence type="ECO:0000259" key="5">
    <source>
        <dbReference type="Pfam" id="PF03446"/>
    </source>
</evidence>
<dbReference type="RefSeq" id="WP_211333832.1">
    <property type="nucleotide sequence ID" value="NZ_RKHJ01000001.1"/>
</dbReference>
<dbReference type="GO" id="GO:0016054">
    <property type="term" value="P:organic acid catabolic process"/>
    <property type="evidence" value="ECO:0007669"/>
    <property type="project" value="UniProtKB-ARBA"/>
</dbReference>
<evidence type="ECO:0000256" key="1">
    <source>
        <dbReference type="ARBA" id="ARBA00009080"/>
    </source>
</evidence>
<feature type="domain" description="6-phosphogluconate dehydrogenase NADP-binding" evidence="5">
    <location>
        <begin position="4"/>
        <end position="160"/>
    </location>
</feature>
<dbReference type="GO" id="GO:0050661">
    <property type="term" value="F:NADP binding"/>
    <property type="evidence" value="ECO:0007669"/>
    <property type="project" value="InterPro"/>
</dbReference>
<dbReference type="Proteomes" id="UP000275456">
    <property type="component" value="Unassembled WGS sequence"/>
</dbReference>
<dbReference type="PROSITE" id="PS00895">
    <property type="entry name" value="3_HYDROXYISOBUT_DH"/>
    <property type="match status" value="1"/>
</dbReference>
<feature type="domain" description="3-hydroxyisobutyrate dehydrogenase-like NAD-binding" evidence="6">
    <location>
        <begin position="164"/>
        <end position="284"/>
    </location>
</feature>